<dbReference type="EMBL" id="CADCUP010000192">
    <property type="protein sequence ID" value="CAA9411346.1"/>
    <property type="molecule type" value="Genomic_DNA"/>
</dbReference>
<feature type="compositionally biased region" description="Basic residues" evidence="1">
    <location>
        <begin position="31"/>
        <end position="42"/>
    </location>
</feature>
<sequence>DLPRPVGLLGRVLGRRGWLGPGLRGGGAGHRQGRRRGVRRPHQAPGDRAAAPDHRAGDVLRGPGRPTARPGGRHGRRRHAQRRVRLRPELRLRPRHRRADAPHPSPGAAAPRGLPGLGPRLRAHAGRGQHRRPGPLGQPALGRAVGGGQRLLRARLHDGAEAAHHPEHRLGRPGRLLPSPHRLDRRHRRARVDPRGALPRRLLLDPAPHLGARAALPRGLRQRLGPDAAGRGARPRGRPPDRPLQLGHGRHLAGPLAGRGHRPGLSRRGRRAGRGVPPRGAPDVGPGQDLGEPVGDRPDAALPQLQPLPVTALRRRRARPPAHPL</sequence>
<proteinExistence type="predicted"/>
<dbReference type="EC" id="2.5.1.-" evidence="2"/>
<dbReference type="GO" id="GO:0016740">
    <property type="term" value="F:transferase activity"/>
    <property type="evidence" value="ECO:0007669"/>
    <property type="project" value="UniProtKB-KW"/>
</dbReference>
<keyword evidence="2" id="KW-0808">Transferase</keyword>
<organism evidence="2">
    <name type="scientific">uncultured Nocardioides sp</name>
    <dbReference type="NCBI Taxonomy" id="198441"/>
    <lineage>
        <taxon>Bacteria</taxon>
        <taxon>Bacillati</taxon>
        <taxon>Actinomycetota</taxon>
        <taxon>Actinomycetes</taxon>
        <taxon>Propionibacteriales</taxon>
        <taxon>Nocardioidaceae</taxon>
        <taxon>Nocardioides</taxon>
        <taxon>environmental samples</taxon>
    </lineage>
</organism>
<feature type="region of interest" description="Disordered" evidence="1">
    <location>
        <begin position="160"/>
        <end position="325"/>
    </location>
</feature>
<feature type="compositionally biased region" description="Low complexity" evidence="1">
    <location>
        <begin position="106"/>
        <end position="120"/>
    </location>
</feature>
<feature type="compositionally biased region" description="Low complexity" evidence="1">
    <location>
        <begin position="195"/>
        <end position="208"/>
    </location>
</feature>
<protein>
    <submittedName>
        <fullName evidence="2">Heme O synthase, protoheme IX farnesyltransferase COX10-CtaB</fullName>
        <ecNumber evidence="2">2.5.1.-</ecNumber>
    </submittedName>
</protein>
<feature type="compositionally biased region" description="Low complexity" evidence="1">
    <location>
        <begin position="274"/>
        <end position="287"/>
    </location>
</feature>
<dbReference type="AlphaFoldDB" id="A0A6N3ITT3"/>
<feature type="compositionally biased region" description="Low complexity" evidence="1">
    <location>
        <begin position="300"/>
        <end position="312"/>
    </location>
</feature>
<feature type="compositionally biased region" description="Gly residues" evidence="1">
    <location>
        <begin position="17"/>
        <end position="30"/>
    </location>
</feature>
<feature type="non-terminal residue" evidence="2">
    <location>
        <position position="325"/>
    </location>
</feature>
<accession>A0A6N3ITT3</accession>
<feature type="region of interest" description="Disordered" evidence="1">
    <location>
        <begin position="15"/>
        <end position="144"/>
    </location>
</feature>
<gene>
    <name evidence="2" type="ORF">AVDCRST_MAG06-2894</name>
</gene>
<evidence type="ECO:0000313" key="2">
    <source>
        <dbReference type="EMBL" id="CAA9411346.1"/>
    </source>
</evidence>
<feature type="compositionally biased region" description="Basic residues" evidence="1">
    <location>
        <begin position="313"/>
        <end position="325"/>
    </location>
</feature>
<feature type="compositionally biased region" description="Low complexity" evidence="1">
    <location>
        <begin position="60"/>
        <end position="70"/>
    </location>
</feature>
<feature type="compositionally biased region" description="Basic residues" evidence="1">
    <location>
        <begin position="259"/>
        <end position="273"/>
    </location>
</feature>
<name>A0A6N3ITT3_9ACTN</name>
<feature type="compositionally biased region" description="Basic residues" evidence="1">
    <location>
        <begin position="71"/>
        <end position="85"/>
    </location>
</feature>
<feature type="non-terminal residue" evidence="2">
    <location>
        <position position="1"/>
    </location>
</feature>
<evidence type="ECO:0000256" key="1">
    <source>
        <dbReference type="SAM" id="MobiDB-lite"/>
    </source>
</evidence>
<feature type="compositionally biased region" description="Basic and acidic residues" evidence="1">
    <location>
        <begin position="160"/>
        <end position="170"/>
    </location>
</feature>
<feature type="compositionally biased region" description="Basic residues" evidence="1">
    <location>
        <begin position="121"/>
        <end position="133"/>
    </location>
</feature>
<reference evidence="2" key="1">
    <citation type="submission" date="2020-02" db="EMBL/GenBank/DDBJ databases">
        <authorList>
            <person name="Meier V. D."/>
        </authorList>
    </citation>
    <scope>NUCLEOTIDE SEQUENCE</scope>
    <source>
        <strain evidence="2">AVDCRST_MAG06</strain>
    </source>
</reference>